<sequence length="193" mass="22405">MAYKMRLNIDIQSKWNNKHRERIEQLTEPASNARLMKLAAYLNGGNALDLACGLGGNSLFLSRKGYYVQAIDISDVAIAYLQDQAVKNNLPIDARMADLTSLDQKSYDNQSFDMIVVTYYLDRRVFPLIKKILKADGYFFMETYFQAPNTVKQGVSDQYKLKPKELLNEFGEWQVLYYEENEHEGRQTIFCRK</sequence>
<comment type="caution">
    <text evidence="2">The sequence shown here is derived from an EMBL/GenBank/DDBJ whole genome shotgun (WGS) entry which is preliminary data.</text>
</comment>
<dbReference type="InterPro" id="IPR015985">
    <property type="entry name" value="TehB-like_dom"/>
</dbReference>
<dbReference type="Gene3D" id="3.40.50.150">
    <property type="entry name" value="Vaccinia Virus protein VP39"/>
    <property type="match status" value="1"/>
</dbReference>
<dbReference type="SUPFAM" id="SSF53335">
    <property type="entry name" value="S-adenosyl-L-methionine-dependent methyltransferases"/>
    <property type="match status" value="1"/>
</dbReference>
<dbReference type="Proteomes" id="UP000319671">
    <property type="component" value="Unassembled WGS sequence"/>
</dbReference>
<dbReference type="Pfam" id="PF03848">
    <property type="entry name" value="TehB"/>
    <property type="match status" value="1"/>
</dbReference>
<reference evidence="2 3" key="1">
    <citation type="submission" date="2019-06" db="EMBL/GenBank/DDBJ databases">
        <title>Sorghum-associated microbial communities from plants grown in Nebraska, USA.</title>
        <authorList>
            <person name="Schachtman D."/>
        </authorList>
    </citation>
    <scope>NUCLEOTIDE SEQUENCE [LARGE SCALE GENOMIC DNA]</scope>
    <source>
        <strain evidence="2 3">2482</strain>
    </source>
</reference>
<gene>
    <name evidence="2" type="ORF">FB550_105242</name>
</gene>
<dbReference type="CDD" id="cd02440">
    <property type="entry name" value="AdoMet_MTases"/>
    <property type="match status" value="1"/>
</dbReference>
<feature type="domain" description="Tellurite resistance methyltransferase TehB-like" evidence="1">
    <location>
        <begin position="37"/>
        <end position="184"/>
    </location>
</feature>
<dbReference type="InterPro" id="IPR029063">
    <property type="entry name" value="SAM-dependent_MTases_sf"/>
</dbReference>
<dbReference type="AlphaFoldDB" id="A0A561DEU7"/>
<evidence type="ECO:0000313" key="2">
    <source>
        <dbReference type="EMBL" id="TWE01873.1"/>
    </source>
</evidence>
<keyword evidence="3" id="KW-1185">Reference proteome</keyword>
<evidence type="ECO:0000313" key="3">
    <source>
        <dbReference type="Proteomes" id="UP000319671"/>
    </source>
</evidence>
<protein>
    <submittedName>
        <fullName evidence="2">Tellurite resistance protein TehB</fullName>
    </submittedName>
</protein>
<proteinExistence type="predicted"/>
<dbReference type="EMBL" id="VIVN01000005">
    <property type="protein sequence ID" value="TWE01873.1"/>
    <property type="molecule type" value="Genomic_DNA"/>
</dbReference>
<evidence type="ECO:0000259" key="1">
    <source>
        <dbReference type="Pfam" id="PF03848"/>
    </source>
</evidence>
<organism evidence="2 3">
    <name type="scientific">Neobacillus bataviensis</name>
    <dbReference type="NCBI Taxonomy" id="220685"/>
    <lineage>
        <taxon>Bacteria</taxon>
        <taxon>Bacillati</taxon>
        <taxon>Bacillota</taxon>
        <taxon>Bacilli</taxon>
        <taxon>Bacillales</taxon>
        <taxon>Bacillaceae</taxon>
        <taxon>Neobacillus</taxon>
    </lineage>
</organism>
<name>A0A561DEU7_9BACI</name>
<accession>A0A561DEU7</accession>